<reference evidence="2" key="1">
    <citation type="submission" date="2021-01" db="EMBL/GenBank/DDBJ databases">
        <authorList>
            <person name="Corre E."/>
            <person name="Pelletier E."/>
            <person name="Niang G."/>
            <person name="Scheremetjew M."/>
            <person name="Finn R."/>
            <person name="Kale V."/>
            <person name="Holt S."/>
            <person name="Cochrane G."/>
            <person name="Meng A."/>
            <person name="Brown T."/>
            <person name="Cohen L."/>
        </authorList>
    </citation>
    <scope>NUCLEOTIDE SEQUENCE</scope>
    <source>
        <strain evidence="2">CCMP1510</strain>
    </source>
</reference>
<evidence type="ECO:0000259" key="1">
    <source>
        <dbReference type="Pfam" id="PF00561"/>
    </source>
</evidence>
<feature type="domain" description="AB hydrolase-1" evidence="1">
    <location>
        <begin position="21"/>
        <end position="134"/>
    </location>
</feature>
<evidence type="ECO:0000313" key="2">
    <source>
        <dbReference type="EMBL" id="CAE0367622.1"/>
    </source>
</evidence>
<dbReference type="Pfam" id="PF00561">
    <property type="entry name" value="Abhydrolase_1"/>
    <property type="match status" value="1"/>
</dbReference>
<dbReference type="GO" id="GO:0016020">
    <property type="term" value="C:membrane"/>
    <property type="evidence" value="ECO:0007669"/>
    <property type="project" value="TreeGrafter"/>
</dbReference>
<evidence type="ECO:0000313" key="3">
    <source>
        <dbReference type="EMBL" id="CAE0367623.1"/>
    </source>
</evidence>
<dbReference type="Gene3D" id="3.40.50.1820">
    <property type="entry name" value="alpha/beta hydrolase"/>
    <property type="match status" value="1"/>
</dbReference>
<dbReference type="EMBL" id="HBIJ01012312">
    <property type="protein sequence ID" value="CAE0367622.1"/>
    <property type="molecule type" value="Transcribed_RNA"/>
</dbReference>
<accession>A0A6S8CRA2</accession>
<dbReference type="PANTHER" id="PTHR43798:SF24">
    <property type="entry name" value="CIS-3-ALKYL-4-ALKYLOXETAN-2-ONE DECARBOXYLASE"/>
    <property type="match status" value="1"/>
</dbReference>
<name>A0A6S8CRA2_9STRA</name>
<dbReference type="InterPro" id="IPR000073">
    <property type="entry name" value="AB_hydrolase_1"/>
</dbReference>
<dbReference type="AlphaFoldDB" id="A0A6S8CRA2"/>
<dbReference type="EMBL" id="HBIJ01012313">
    <property type="protein sequence ID" value="CAE0367623.1"/>
    <property type="molecule type" value="Transcribed_RNA"/>
</dbReference>
<dbReference type="SUPFAM" id="SSF53474">
    <property type="entry name" value="alpha/beta-Hydrolases"/>
    <property type="match status" value="1"/>
</dbReference>
<organism evidence="2">
    <name type="scientific">Aureoumbra lagunensis</name>
    <dbReference type="NCBI Taxonomy" id="44058"/>
    <lineage>
        <taxon>Eukaryota</taxon>
        <taxon>Sar</taxon>
        <taxon>Stramenopiles</taxon>
        <taxon>Ochrophyta</taxon>
        <taxon>Pelagophyceae</taxon>
        <taxon>Pelagomonadales</taxon>
        <taxon>Aureoumbra</taxon>
    </lineage>
</organism>
<gene>
    <name evidence="2" type="ORF">ALAG00032_LOCUS8379</name>
    <name evidence="3" type="ORF">ALAG00032_LOCUS8380</name>
</gene>
<dbReference type="InterPro" id="IPR029058">
    <property type="entry name" value="AB_hydrolase_fold"/>
</dbReference>
<dbReference type="InterPro" id="IPR050266">
    <property type="entry name" value="AB_hydrolase_sf"/>
</dbReference>
<proteinExistence type="predicted"/>
<sequence>MPDSSILFLPYKILNEQGKKWLVLISGFPDDENSFDQVCEKLPDCKCLCLSMPGFSQRIKQEIPRFGFTFDEIISALDQTIKIVIGTETKFDLLAHDWGSAIAFMYLQKKPKNIEKFITLDIGLYTPKSLTWKELVVDIGYKGTLALAFLWRAFGLPTIGILCFALFPWKFLGPCPHEPSVPPSVAQFFKRPNLDMCYPYFQLFKGILTSTLKLPTPSSFPLPPCLFIYGKRKRIFFHSAAFLRSLQAANNGSKVIAFDCGHFIQSQCPTETANEVRTFLLSSSSS</sequence>
<protein>
    <recommendedName>
        <fullName evidence="1">AB hydrolase-1 domain-containing protein</fullName>
    </recommendedName>
</protein>
<dbReference type="PANTHER" id="PTHR43798">
    <property type="entry name" value="MONOACYLGLYCEROL LIPASE"/>
    <property type="match status" value="1"/>
</dbReference>